<dbReference type="GO" id="GO:0003677">
    <property type="term" value="F:DNA binding"/>
    <property type="evidence" value="ECO:0007669"/>
    <property type="project" value="InterPro"/>
</dbReference>
<dbReference type="SUPFAM" id="SSF56349">
    <property type="entry name" value="DNA breaking-rejoining enzymes"/>
    <property type="match status" value="1"/>
</dbReference>
<dbReference type="OrthoDB" id="2409254at2759"/>
<organism evidence="2 3">
    <name type="scientific">Circinella minor</name>
    <dbReference type="NCBI Taxonomy" id="1195481"/>
    <lineage>
        <taxon>Eukaryota</taxon>
        <taxon>Fungi</taxon>
        <taxon>Fungi incertae sedis</taxon>
        <taxon>Mucoromycota</taxon>
        <taxon>Mucoromycotina</taxon>
        <taxon>Mucoromycetes</taxon>
        <taxon>Mucorales</taxon>
        <taxon>Lichtheimiaceae</taxon>
        <taxon>Circinella</taxon>
    </lineage>
</organism>
<dbReference type="Proteomes" id="UP000646827">
    <property type="component" value="Unassembled WGS sequence"/>
</dbReference>
<feature type="region of interest" description="Disordered" evidence="1">
    <location>
        <begin position="697"/>
        <end position="806"/>
    </location>
</feature>
<evidence type="ECO:0008006" key="4">
    <source>
        <dbReference type="Google" id="ProtNLM"/>
    </source>
</evidence>
<accession>A0A8H7VKD1</accession>
<feature type="compositionally biased region" description="Polar residues" evidence="1">
    <location>
        <begin position="776"/>
        <end position="789"/>
    </location>
</feature>
<dbReference type="EMBL" id="JAEPRB010000054">
    <property type="protein sequence ID" value="KAG2223805.1"/>
    <property type="molecule type" value="Genomic_DNA"/>
</dbReference>
<evidence type="ECO:0000313" key="2">
    <source>
        <dbReference type="EMBL" id="KAG2223805.1"/>
    </source>
</evidence>
<comment type="caution">
    <text evidence="2">The sequence shown here is derived from an EMBL/GenBank/DDBJ whole genome shotgun (WGS) entry which is preliminary data.</text>
</comment>
<dbReference type="InterPro" id="IPR011010">
    <property type="entry name" value="DNA_brk_join_enz"/>
</dbReference>
<feature type="compositionally biased region" description="Pro residues" evidence="1">
    <location>
        <begin position="719"/>
        <end position="737"/>
    </location>
</feature>
<feature type="compositionally biased region" description="Polar residues" evidence="1">
    <location>
        <begin position="1"/>
        <end position="11"/>
    </location>
</feature>
<gene>
    <name evidence="2" type="ORF">INT45_001939</name>
</gene>
<keyword evidence="3" id="KW-1185">Reference proteome</keyword>
<feature type="compositionally biased region" description="Low complexity" evidence="1">
    <location>
        <begin position="701"/>
        <end position="718"/>
    </location>
</feature>
<dbReference type="AlphaFoldDB" id="A0A8H7VKD1"/>
<name>A0A8H7VKD1_9FUNG</name>
<sequence length="806" mass="91181">MNPQHSITEMNAATTTTTASSTMPADTRPTKRARGSPKKSNQQDPNSINNRTNTSMASNSHANVSVTNANSLRDLSELDIALEVLSRKVRPSAALAYRQPLAHWKSFCDDNIHRFDTNREYPYTVGPPELVIAFFKEFVFKRTYTKYVPIGSDVRTQIYLRTDNEPSSSTTLPQLTEAPPLSRDGKAKILIVPLSYESVNQYKKALMFLHEYQCTQRSIEWPSPKRTKDLVDIIKEYERSLVYDQVQTNADRAARCVIRDSYKSGQLIKILKSLWTSNSKSGLREMFSISARHHMLLRDQDLRNLNFADCFCTIIPKKQHRGTQQVLGLVFCLDKGKTLKEGEVKFACAIRHENVFRCPVVLRGRDDPEKNLSGTQQYKTAKNAFAEHDVFTTRVTHGGRHAGAIEAESLGIPFDLIKRGGGWKDRLGRLETHYLGKLPSQFARGMEGFWDKAFHLPRNNASPSLELQRMIFPWIEDYFGSENEAWKKICEKEMREVDENEYDGISDENDNNVEFVEENGRIVQGSGQGSGQRVRKTRPTIQRSTDTAKRGFLRLLVRCRSVILQDAAVYLYFKKENSVVNSELPNEPKHNPFITTNFKEFQEEVVNAINTPSVNRLQEYEGLVPNIVDSQMEVSNRLAEMNYKLTRDQQKNNDRLNTIENSLNKHHQDSSRIEYILLALNSQVQLLMAPNIPSNANINESNQAQSSFSSGSIHSSFQPLPPLPIPPQSLPSQPLSPLPRLTPTLLPPRPALPSPTPSSSETHHHPQVAMQPIASLANSIGSTSHLSTSKGKKRGRWVNYSVQHSP</sequence>
<dbReference type="Gene3D" id="1.10.443.20">
    <property type="entry name" value="Centromere DNA-binding protein complex CBF3 subunit, domain 2"/>
    <property type="match status" value="2"/>
</dbReference>
<protein>
    <recommendedName>
        <fullName evidence="4">Ndc10 domain-containing protein</fullName>
    </recommendedName>
</protein>
<evidence type="ECO:0000256" key="1">
    <source>
        <dbReference type="SAM" id="MobiDB-lite"/>
    </source>
</evidence>
<feature type="compositionally biased region" description="Polar residues" evidence="1">
    <location>
        <begin position="38"/>
        <end position="60"/>
    </location>
</feature>
<dbReference type="InterPro" id="IPR038279">
    <property type="entry name" value="Ndc10_dom2_sf"/>
</dbReference>
<feature type="compositionally biased region" description="Low complexity" evidence="1">
    <location>
        <begin position="12"/>
        <end position="22"/>
    </location>
</feature>
<evidence type="ECO:0000313" key="3">
    <source>
        <dbReference type="Proteomes" id="UP000646827"/>
    </source>
</evidence>
<reference evidence="2 3" key="1">
    <citation type="submission" date="2020-12" db="EMBL/GenBank/DDBJ databases">
        <title>Metabolic potential, ecology and presence of endohyphal bacteria is reflected in genomic diversity of Mucoromycotina.</title>
        <authorList>
            <person name="Muszewska A."/>
            <person name="Okrasinska A."/>
            <person name="Steczkiewicz K."/>
            <person name="Drgas O."/>
            <person name="Orlowska M."/>
            <person name="Perlinska-Lenart U."/>
            <person name="Aleksandrzak-Piekarczyk T."/>
            <person name="Szatraj K."/>
            <person name="Zielenkiewicz U."/>
            <person name="Pilsyk S."/>
            <person name="Malc E."/>
            <person name="Mieczkowski P."/>
            <person name="Kruszewska J.S."/>
            <person name="Biernat P."/>
            <person name="Pawlowska J."/>
        </authorList>
    </citation>
    <scope>NUCLEOTIDE SEQUENCE [LARGE SCALE GENOMIC DNA]</scope>
    <source>
        <strain evidence="2 3">CBS 142.35</strain>
    </source>
</reference>
<feature type="region of interest" description="Disordered" evidence="1">
    <location>
        <begin position="1"/>
        <end position="60"/>
    </location>
</feature>
<feature type="compositionally biased region" description="Pro residues" evidence="1">
    <location>
        <begin position="745"/>
        <end position="756"/>
    </location>
</feature>
<proteinExistence type="predicted"/>